<dbReference type="InterPro" id="IPR050109">
    <property type="entry name" value="HTH-type_TetR-like_transc_reg"/>
</dbReference>
<dbReference type="InterPro" id="IPR009057">
    <property type="entry name" value="Homeodomain-like_sf"/>
</dbReference>
<sequence>MRDADATRSRILDAATAEFARHGIAGSRVDRIAASARANKAQIYAYFGGKDALFDVVYDHQLRSIVEAVPLDPLDLPGYAVRLYDAWLDDPDRVRIATWARLERTPTGHLLDEPQRAVAYGEDAIRRAQDAGDLPDDLAPLDLQALVVSMSLAWAPASLIYVAGADDPHRDARREALRDAVRRMLGREA</sequence>
<dbReference type="Pfam" id="PF17926">
    <property type="entry name" value="TetR_C_21"/>
    <property type="match status" value="1"/>
</dbReference>
<feature type="domain" description="HTH tetR-type" evidence="3">
    <location>
        <begin position="5"/>
        <end position="65"/>
    </location>
</feature>
<dbReference type="RefSeq" id="WP_211350836.1">
    <property type="nucleotide sequence ID" value="NZ_JBHMDG010000037.1"/>
</dbReference>
<dbReference type="InterPro" id="IPR001647">
    <property type="entry name" value="HTH_TetR"/>
</dbReference>
<evidence type="ECO:0000256" key="2">
    <source>
        <dbReference type="PROSITE-ProRule" id="PRU00335"/>
    </source>
</evidence>
<evidence type="ECO:0000313" key="5">
    <source>
        <dbReference type="Proteomes" id="UP001589750"/>
    </source>
</evidence>
<keyword evidence="5" id="KW-1185">Reference proteome</keyword>
<evidence type="ECO:0000259" key="3">
    <source>
        <dbReference type="PROSITE" id="PS50977"/>
    </source>
</evidence>
<dbReference type="InterPro" id="IPR041467">
    <property type="entry name" value="Sco4008_C"/>
</dbReference>
<dbReference type="PROSITE" id="PS50977">
    <property type="entry name" value="HTH_TETR_2"/>
    <property type="match status" value="1"/>
</dbReference>
<dbReference type="Gene3D" id="1.10.357.10">
    <property type="entry name" value="Tetracycline Repressor, domain 2"/>
    <property type="match status" value="1"/>
</dbReference>
<evidence type="ECO:0000256" key="1">
    <source>
        <dbReference type="ARBA" id="ARBA00023125"/>
    </source>
</evidence>
<protein>
    <submittedName>
        <fullName evidence="4">TetR family transcriptional regulator</fullName>
    </submittedName>
</protein>
<reference evidence="4 5" key="1">
    <citation type="submission" date="2024-09" db="EMBL/GenBank/DDBJ databases">
        <authorList>
            <person name="Sun Q."/>
            <person name="Mori K."/>
        </authorList>
    </citation>
    <scope>NUCLEOTIDE SEQUENCE [LARGE SCALE GENOMIC DNA]</scope>
    <source>
        <strain evidence="4 5">JCM 9626</strain>
    </source>
</reference>
<name>A0ABV5KG67_9ACTN</name>
<organism evidence="4 5">
    <name type="scientific">Nocardioides plantarum</name>
    <dbReference type="NCBI Taxonomy" id="29299"/>
    <lineage>
        <taxon>Bacteria</taxon>
        <taxon>Bacillati</taxon>
        <taxon>Actinomycetota</taxon>
        <taxon>Actinomycetes</taxon>
        <taxon>Propionibacteriales</taxon>
        <taxon>Nocardioidaceae</taxon>
        <taxon>Nocardioides</taxon>
    </lineage>
</organism>
<feature type="DNA-binding region" description="H-T-H motif" evidence="2">
    <location>
        <begin position="28"/>
        <end position="47"/>
    </location>
</feature>
<gene>
    <name evidence="4" type="ORF">ACFFRI_21585</name>
</gene>
<dbReference type="PANTHER" id="PTHR30328">
    <property type="entry name" value="TRANSCRIPTIONAL REPRESSOR"/>
    <property type="match status" value="1"/>
</dbReference>
<dbReference type="PRINTS" id="PR00455">
    <property type="entry name" value="HTHTETR"/>
</dbReference>
<keyword evidence="1 2" id="KW-0238">DNA-binding</keyword>
<accession>A0ABV5KG67</accession>
<dbReference type="InterPro" id="IPR036271">
    <property type="entry name" value="Tet_transcr_reg_TetR-rel_C_sf"/>
</dbReference>
<dbReference type="Pfam" id="PF00440">
    <property type="entry name" value="TetR_N"/>
    <property type="match status" value="1"/>
</dbReference>
<dbReference type="EMBL" id="JBHMDG010000037">
    <property type="protein sequence ID" value="MFB9315651.1"/>
    <property type="molecule type" value="Genomic_DNA"/>
</dbReference>
<dbReference type="Proteomes" id="UP001589750">
    <property type="component" value="Unassembled WGS sequence"/>
</dbReference>
<proteinExistence type="predicted"/>
<dbReference type="PANTHER" id="PTHR30328:SF54">
    <property type="entry name" value="HTH-TYPE TRANSCRIPTIONAL REPRESSOR SCO4008"/>
    <property type="match status" value="1"/>
</dbReference>
<comment type="caution">
    <text evidence="4">The sequence shown here is derived from an EMBL/GenBank/DDBJ whole genome shotgun (WGS) entry which is preliminary data.</text>
</comment>
<evidence type="ECO:0000313" key="4">
    <source>
        <dbReference type="EMBL" id="MFB9315651.1"/>
    </source>
</evidence>
<dbReference type="SUPFAM" id="SSF46689">
    <property type="entry name" value="Homeodomain-like"/>
    <property type="match status" value="1"/>
</dbReference>
<dbReference type="SUPFAM" id="SSF48498">
    <property type="entry name" value="Tetracyclin repressor-like, C-terminal domain"/>
    <property type="match status" value="1"/>
</dbReference>